<keyword evidence="2 3" id="KW-0694">RNA-binding</keyword>
<dbReference type="InterPro" id="IPR012677">
    <property type="entry name" value="Nucleotide-bd_a/b_plait_sf"/>
</dbReference>
<evidence type="ECO:0000256" key="1">
    <source>
        <dbReference type="ARBA" id="ARBA00022737"/>
    </source>
</evidence>
<dbReference type="SUPFAM" id="SSF54928">
    <property type="entry name" value="RNA-binding domain, RBD"/>
    <property type="match status" value="2"/>
</dbReference>
<dbReference type="AlphaFoldDB" id="A0A9D4TUU1"/>
<feature type="compositionally biased region" description="Gly residues" evidence="4">
    <location>
        <begin position="445"/>
        <end position="454"/>
    </location>
</feature>
<dbReference type="InterPro" id="IPR035979">
    <property type="entry name" value="RBD_domain_sf"/>
</dbReference>
<dbReference type="Gene3D" id="3.30.70.330">
    <property type="match status" value="2"/>
</dbReference>
<reference evidence="6" key="2">
    <citation type="submission" date="2020-11" db="EMBL/GenBank/DDBJ databases">
        <authorList>
            <person name="Cecchin M."/>
            <person name="Marcolungo L."/>
            <person name="Rossato M."/>
            <person name="Girolomoni L."/>
            <person name="Cosentino E."/>
            <person name="Cuine S."/>
            <person name="Li-Beisson Y."/>
            <person name="Delledonne M."/>
            <person name="Ballottari M."/>
        </authorList>
    </citation>
    <scope>NUCLEOTIDE SEQUENCE</scope>
    <source>
        <strain evidence="6">211/11P</strain>
        <tissue evidence="6">Whole cell</tissue>
    </source>
</reference>
<dbReference type="SMART" id="SM00360">
    <property type="entry name" value="RRM"/>
    <property type="match status" value="2"/>
</dbReference>
<comment type="caution">
    <text evidence="6">The sequence shown here is derived from an EMBL/GenBank/DDBJ whole genome shotgun (WGS) entry which is preliminary data.</text>
</comment>
<dbReference type="EMBL" id="SIDB01000002">
    <property type="protein sequence ID" value="KAI3435543.1"/>
    <property type="molecule type" value="Genomic_DNA"/>
</dbReference>
<dbReference type="GO" id="GO:0003723">
    <property type="term" value="F:RNA binding"/>
    <property type="evidence" value="ECO:0007669"/>
    <property type="project" value="UniProtKB-UniRule"/>
</dbReference>
<dbReference type="InterPro" id="IPR050666">
    <property type="entry name" value="ESRP"/>
</dbReference>
<feature type="region of interest" description="Disordered" evidence="4">
    <location>
        <begin position="440"/>
        <end position="534"/>
    </location>
</feature>
<dbReference type="PROSITE" id="PS50102">
    <property type="entry name" value="RRM"/>
    <property type="match status" value="1"/>
</dbReference>
<evidence type="ECO:0000259" key="5">
    <source>
        <dbReference type="PROSITE" id="PS50102"/>
    </source>
</evidence>
<sequence length="534" mass="56324">MSVGNVLRLRGLPFTANSEDVVQFFAGIDVQAVYLGSKSGKNTGEAYVEMQSPEDAQKALQEKQHQHIGSRYIEIFVAGEADLLAQTSGGENARPSLRGHVVRLRGLPFNSTALDVLQFFEGVETVGGEGGVVFACTPDGRPTGEAYVTLANSEALAAALARHKDKIGSRYIEIFESSKGDMYQSVQPHGYFTTIGGRRRHHWHQQHGGMGAGPAAGQYAAEGGGAGGSHARGSQMDEMSNAFAGFGLSQRDMQVPGPPRWGSAYGAAADQQYQQYMGAPPRHPQQGGGMAGGAGRWRPAPHMLPSGVHVQQRPGSMQQHFNPAPGPPPGKGGRGAGLNGTRQGGGGAGMVAMHPHMHPHHHPHHEYGGQGPQLMFNPFMMQHPLMVQHHHPHQHQGSPWGAAGIMQQQVQAGAWYGGMHVSRPGMAPAYPRYTPTAAYYHVRGSGPGQPGGNHQGQQQKGSRQQHGSSQAGVSANQRDRTAAAATASGQPAAQPPLAESAGQPADAGSQAQPAAPPPEQQPVDDPTSRSTPEQ</sequence>
<evidence type="ECO:0000313" key="6">
    <source>
        <dbReference type="EMBL" id="KAI3435543.1"/>
    </source>
</evidence>
<gene>
    <name evidence="6" type="ORF">D9Q98_001608</name>
</gene>
<feature type="compositionally biased region" description="Gly residues" evidence="4">
    <location>
        <begin position="331"/>
        <end position="347"/>
    </location>
</feature>
<evidence type="ECO:0000256" key="2">
    <source>
        <dbReference type="ARBA" id="ARBA00022884"/>
    </source>
</evidence>
<accession>A0A9D4TUU1</accession>
<dbReference type="InterPro" id="IPR000504">
    <property type="entry name" value="RRM_dom"/>
</dbReference>
<name>A0A9D4TUU1_CHLVU</name>
<dbReference type="Proteomes" id="UP001055712">
    <property type="component" value="Unassembled WGS sequence"/>
</dbReference>
<feature type="compositionally biased region" description="Low complexity" evidence="4">
    <location>
        <begin position="482"/>
        <end position="513"/>
    </location>
</feature>
<dbReference type="CDD" id="cd12254">
    <property type="entry name" value="RRM_hnRNPH_ESRPs_RBM12_like"/>
    <property type="match status" value="1"/>
</dbReference>
<dbReference type="Pfam" id="PF00076">
    <property type="entry name" value="RRM_1"/>
    <property type="match status" value="1"/>
</dbReference>
<keyword evidence="1" id="KW-0677">Repeat</keyword>
<evidence type="ECO:0000313" key="7">
    <source>
        <dbReference type="Proteomes" id="UP001055712"/>
    </source>
</evidence>
<keyword evidence="7" id="KW-1185">Reference proteome</keyword>
<proteinExistence type="predicted"/>
<feature type="domain" description="RRM" evidence="5">
    <location>
        <begin position="5"/>
        <end position="80"/>
    </location>
</feature>
<dbReference type="PANTHER" id="PTHR13976">
    <property type="entry name" value="HETEROGENEOUS NUCLEAR RIBONUCLEOPROTEIN-RELATED"/>
    <property type="match status" value="1"/>
</dbReference>
<organism evidence="6 7">
    <name type="scientific">Chlorella vulgaris</name>
    <name type="common">Green alga</name>
    <dbReference type="NCBI Taxonomy" id="3077"/>
    <lineage>
        <taxon>Eukaryota</taxon>
        <taxon>Viridiplantae</taxon>
        <taxon>Chlorophyta</taxon>
        <taxon>core chlorophytes</taxon>
        <taxon>Trebouxiophyceae</taxon>
        <taxon>Chlorellales</taxon>
        <taxon>Chlorellaceae</taxon>
        <taxon>Chlorella clade</taxon>
        <taxon>Chlorella</taxon>
    </lineage>
</organism>
<protein>
    <recommendedName>
        <fullName evidence="5">RRM domain-containing protein</fullName>
    </recommendedName>
</protein>
<feature type="region of interest" description="Disordered" evidence="4">
    <location>
        <begin position="314"/>
        <end position="347"/>
    </location>
</feature>
<reference evidence="6" key="1">
    <citation type="journal article" date="2019" name="Plant J.">
        <title>Chlorella vulgaris genome assembly and annotation reveals the molecular basis for metabolic acclimation to high light conditions.</title>
        <authorList>
            <person name="Cecchin M."/>
            <person name="Marcolungo L."/>
            <person name="Rossato M."/>
            <person name="Girolomoni L."/>
            <person name="Cosentino E."/>
            <person name="Cuine S."/>
            <person name="Li-Beisson Y."/>
            <person name="Delledonne M."/>
            <person name="Ballottari M."/>
        </authorList>
    </citation>
    <scope>NUCLEOTIDE SEQUENCE</scope>
    <source>
        <strain evidence="6">211/11P</strain>
    </source>
</reference>
<dbReference type="OrthoDB" id="431068at2759"/>
<feature type="compositionally biased region" description="Low complexity" evidence="4">
    <location>
        <begin position="455"/>
        <end position="470"/>
    </location>
</feature>
<evidence type="ECO:0000256" key="4">
    <source>
        <dbReference type="SAM" id="MobiDB-lite"/>
    </source>
</evidence>
<evidence type="ECO:0000256" key="3">
    <source>
        <dbReference type="PROSITE-ProRule" id="PRU00176"/>
    </source>
</evidence>